<comment type="caution">
    <text evidence="2">The sequence shown here is derived from an EMBL/GenBank/DDBJ whole genome shotgun (WGS) entry which is preliminary data.</text>
</comment>
<reference evidence="2 3" key="1">
    <citation type="submission" date="2018-10" db="EMBL/GenBank/DDBJ databases">
        <title>Genomic Encyclopedia of Archaeal and Bacterial Type Strains, Phase II (KMG-II): from individual species to whole genera.</title>
        <authorList>
            <person name="Goeker M."/>
        </authorList>
    </citation>
    <scope>NUCLEOTIDE SEQUENCE [LARGE SCALE GENOMIC DNA]</scope>
    <source>
        <strain evidence="2 3">DSM 235</strain>
    </source>
</reference>
<evidence type="ECO:0000256" key="1">
    <source>
        <dbReference type="SAM" id="MobiDB-lite"/>
    </source>
</evidence>
<accession>A0A495VDM6</accession>
<gene>
    <name evidence="2" type="ORF">BDD21_5093</name>
</gene>
<evidence type="ECO:0000313" key="3">
    <source>
        <dbReference type="Proteomes" id="UP000274556"/>
    </source>
</evidence>
<evidence type="ECO:0000313" key="2">
    <source>
        <dbReference type="EMBL" id="RKT47501.1"/>
    </source>
</evidence>
<protein>
    <submittedName>
        <fullName evidence="2">Uncharacterized protein</fullName>
    </submittedName>
</protein>
<organism evidence="2 3">
    <name type="scientific">Thiocapsa rosea</name>
    <dbReference type="NCBI Taxonomy" id="69360"/>
    <lineage>
        <taxon>Bacteria</taxon>
        <taxon>Pseudomonadati</taxon>
        <taxon>Pseudomonadota</taxon>
        <taxon>Gammaproteobacteria</taxon>
        <taxon>Chromatiales</taxon>
        <taxon>Chromatiaceae</taxon>
        <taxon>Thiocapsa</taxon>
    </lineage>
</organism>
<feature type="compositionally biased region" description="Acidic residues" evidence="1">
    <location>
        <begin position="9"/>
        <end position="27"/>
    </location>
</feature>
<sequence length="46" mass="5482">MSDKPTLAEWDEDAEDWEPVSTGDDDEEFWEDAREKIFSKKDEETE</sequence>
<proteinExistence type="predicted"/>
<keyword evidence="3" id="KW-1185">Reference proteome</keyword>
<dbReference type="RefSeq" id="WP_170164901.1">
    <property type="nucleotide sequence ID" value="NZ_RBXL01000001.1"/>
</dbReference>
<dbReference type="AlphaFoldDB" id="A0A495VDM6"/>
<name>A0A495VDM6_9GAMM</name>
<feature type="region of interest" description="Disordered" evidence="1">
    <location>
        <begin position="1"/>
        <end position="27"/>
    </location>
</feature>
<dbReference type="Proteomes" id="UP000274556">
    <property type="component" value="Unassembled WGS sequence"/>
</dbReference>
<dbReference type="EMBL" id="RBXL01000001">
    <property type="protein sequence ID" value="RKT47501.1"/>
    <property type="molecule type" value="Genomic_DNA"/>
</dbReference>